<evidence type="ECO:0000256" key="1">
    <source>
        <dbReference type="SAM" id="Phobius"/>
    </source>
</evidence>
<dbReference type="AlphaFoldDB" id="A0A166MCE9"/>
<organism evidence="2">
    <name type="scientific">Athelia psychrophila</name>
    <dbReference type="NCBI Taxonomy" id="1759441"/>
    <lineage>
        <taxon>Eukaryota</taxon>
        <taxon>Fungi</taxon>
        <taxon>Dikarya</taxon>
        <taxon>Basidiomycota</taxon>
        <taxon>Agaricomycotina</taxon>
        <taxon>Agaricomycetes</taxon>
        <taxon>Agaricomycetidae</taxon>
        <taxon>Atheliales</taxon>
        <taxon>Atheliaceae</taxon>
        <taxon>Athelia</taxon>
    </lineage>
</organism>
<protein>
    <submittedName>
        <fullName evidence="2">Uncharacterized protein</fullName>
    </submittedName>
</protein>
<gene>
    <name evidence="2" type="ORF">FIBSPDRAFT_447784</name>
</gene>
<proteinExistence type="predicted"/>
<sequence>MFFDCLTLPTASLLFYIRLSAIYLHDKRAMVFFGLLWSAVMGYFVYDTVQSHEQFVLIHSISPGKNHAWIYITNAIFDTLVYLAISWKLAAFSTSDDSYKQRLLSFTTGDGLLGLTKALLRGGQIYYFTTISIGVANIIFLLSNLIKSEALQGMLAAPHVTIASILACRIFRELKLGILPNGAAYPTDLELETRIMFAPRPAAPLTTEEHGDFEASP</sequence>
<keyword evidence="1" id="KW-1133">Transmembrane helix</keyword>
<feature type="transmembrane region" description="Helical" evidence="1">
    <location>
        <begin position="66"/>
        <end position="85"/>
    </location>
</feature>
<accession>A0A166MCE9</accession>
<evidence type="ECO:0000313" key="2">
    <source>
        <dbReference type="EMBL" id="KZP23855.1"/>
    </source>
</evidence>
<dbReference type="EMBL" id="KV417530">
    <property type="protein sequence ID" value="KZP23855.1"/>
    <property type="molecule type" value="Genomic_DNA"/>
</dbReference>
<keyword evidence="1" id="KW-0812">Transmembrane</keyword>
<feature type="transmembrane region" description="Helical" evidence="1">
    <location>
        <begin position="29"/>
        <end position="46"/>
    </location>
</feature>
<feature type="transmembrane region" description="Helical" evidence="1">
    <location>
        <begin position="125"/>
        <end position="146"/>
    </location>
</feature>
<dbReference type="OrthoDB" id="3038990at2759"/>
<reference evidence="2" key="1">
    <citation type="journal article" date="2016" name="Mol. Biol. Evol.">
        <title>Comparative Genomics of Early-Diverging Mushroom-Forming Fungi Provides Insights into the Origins of Lignocellulose Decay Capabilities.</title>
        <authorList>
            <person name="Nagy L.G."/>
            <person name="Riley R."/>
            <person name="Tritt A."/>
            <person name="Adam C."/>
            <person name="Daum C."/>
            <person name="Floudas D."/>
            <person name="Sun H."/>
            <person name="Yadav J.S."/>
            <person name="Pangilinan J."/>
            <person name="Larsson K.H."/>
            <person name="Matsuura K."/>
            <person name="Barry K."/>
            <person name="Labutti K."/>
            <person name="Kuo R."/>
            <person name="Ohm R.A."/>
            <person name="Bhattacharya S.S."/>
            <person name="Shirouzu T."/>
            <person name="Yoshinaga Y."/>
            <person name="Martin F.M."/>
            <person name="Grigoriev I.V."/>
            <person name="Hibbett D.S."/>
        </authorList>
    </citation>
    <scope>NUCLEOTIDE SEQUENCE [LARGE SCALE GENOMIC DNA]</scope>
    <source>
        <strain evidence="2">CBS 109695</strain>
    </source>
</reference>
<name>A0A166MCE9_9AGAM</name>
<keyword evidence="1" id="KW-0472">Membrane</keyword>